<evidence type="ECO:0000259" key="1">
    <source>
        <dbReference type="Pfam" id="PF13619"/>
    </source>
</evidence>
<name>A0AA49BU08_9CAUD</name>
<dbReference type="EMBL" id="OL829978">
    <property type="protein sequence ID" value="UMO76391.1"/>
    <property type="molecule type" value="Genomic_DNA"/>
</dbReference>
<dbReference type="InterPro" id="IPR025309">
    <property type="entry name" value="KTSC_dom"/>
</dbReference>
<dbReference type="Proteomes" id="UP001202581">
    <property type="component" value="Segment"/>
</dbReference>
<protein>
    <recommendedName>
        <fullName evidence="1">KTSC domain-containing protein</fullName>
    </recommendedName>
</protein>
<accession>A0AA49BU08</accession>
<dbReference type="RefSeq" id="YP_010651330.1">
    <property type="nucleotide sequence ID" value="NC_070781.1"/>
</dbReference>
<feature type="domain" description="KTSC" evidence="1">
    <location>
        <begin position="12"/>
        <end position="69"/>
    </location>
</feature>
<dbReference type="Pfam" id="PF13619">
    <property type="entry name" value="KTSC"/>
    <property type="match status" value="1"/>
</dbReference>
<dbReference type="GeneID" id="77926966"/>
<evidence type="ECO:0000313" key="3">
    <source>
        <dbReference type="Proteomes" id="UP001202581"/>
    </source>
</evidence>
<evidence type="ECO:0000313" key="2">
    <source>
        <dbReference type="EMBL" id="UMO76391.1"/>
    </source>
</evidence>
<reference evidence="2" key="1">
    <citation type="submission" date="2021-12" db="EMBL/GenBank/DDBJ databases">
        <authorList>
            <person name="Khadka S."/>
            <person name="Uribe D.A."/>
            <person name="Klipsch I.N."/>
            <person name="Rene S.R."/>
            <person name="Jimenez M.L."/>
            <person name="Saini B.K."/>
            <person name="Zugasti M."/>
            <person name="Bullon R.M."/>
            <person name="Sharp C.D."/>
            <person name="Kapinga K.O."/>
            <person name="Warner C.P."/>
            <person name="Sarinana J."/>
            <person name="Jimenez A."/>
            <person name="Layton S.R."/>
            <person name="Nayek S."/>
            <person name="Hughes L.E."/>
            <person name="Garlena R.A."/>
            <person name="Russell D.A."/>
            <person name="Jacobs-Sera D."/>
            <person name="Hatfull G.F."/>
        </authorList>
    </citation>
    <scope>NUCLEOTIDE SEQUENCE</scope>
</reference>
<dbReference type="KEGG" id="vg:77926966"/>
<sequence length="133" mass="14893">MHFDYTHAMVPKSSALEMLYFNTNDSTLAIKFWSGATIKYTGFGSEDWDNLFNAMSKGAYYNQRIKGVFDSQHLGSGVVFHSVEKTEELDLIVNENASPLNVTINIYVNGDPEAIAKAVERLAPSIRAVQRRV</sequence>
<gene>
    <name evidence="2" type="primary">248</name>
    <name evidence="2" type="ORF">SEA_TOMAS_248</name>
</gene>
<proteinExistence type="predicted"/>
<organism evidence="2 3">
    <name type="scientific">Streptomyces phage Tomas</name>
    <dbReference type="NCBI Taxonomy" id="2914443"/>
    <lineage>
        <taxon>Viruses</taxon>
        <taxon>Duplodnaviria</taxon>
        <taxon>Heunggongvirae</taxon>
        <taxon>Uroviricota</taxon>
        <taxon>Caudoviricetes</taxon>
        <taxon>Stanwilliamsviridae</taxon>
        <taxon>Boydwoodruffvirinae</taxon>
        <taxon>Tomasvirus</taxon>
        <taxon>Tomasvirus tomas</taxon>
    </lineage>
</organism>
<keyword evidence="3" id="KW-1185">Reference proteome</keyword>